<dbReference type="AlphaFoldDB" id="A0A836EPG9"/>
<dbReference type="GO" id="GO:0005739">
    <property type="term" value="C:mitochondrion"/>
    <property type="evidence" value="ECO:0007669"/>
    <property type="project" value="TreeGrafter"/>
</dbReference>
<keyword evidence="3 12" id="KW-0436">Ligase</keyword>
<feature type="non-terminal residue" evidence="14">
    <location>
        <position position="1"/>
    </location>
</feature>
<dbReference type="Gene3D" id="1.10.730.10">
    <property type="entry name" value="Isoleucyl-tRNA Synthetase, Domain 1"/>
    <property type="match status" value="1"/>
</dbReference>
<dbReference type="NCBIfam" id="TIGR00456">
    <property type="entry name" value="argS"/>
    <property type="match status" value="1"/>
</dbReference>
<feature type="domain" description="DALR anticodon binding" evidence="13">
    <location>
        <begin position="453"/>
        <end position="568"/>
    </location>
</feature>
<evidence type="ECO:0000256" key="7">
    <source>
        <dbReference type="ARBA" id="ARBA00023146"/>
    </source>
</evidence>
<feature type="non-terminal residue" evidence="14">
    <location>
        <position position="568"/>
    </location>
</feature>
<keyword evidence="7 12" id="KW-0030">Aminoacyl-tRNA synthetase</keyword>
<dbReference type="GO" id="GO:0005524">
    <property type="term" value="F:ATP binding"/>
    <property type="evidence" value="ECO:0007669"/>
    <property type="project" value="UniProtKB-KW"/>
</dbReference>
<dbReference type="InterPro" id="IPR009080">
    <property type="entry name" value="tRNAsynth_Ia_anticodon-bd"/>
</dbReference>
<dbReference type="InterPro" id="IPR008909">
    <property type="entry name" value="DALR_anticod-bd"/>
</dbReference>
<evidence type="ECO:0000256" key="12">
    <source>
        <dbReference type="RuleBase" id="RU363038"/>
    </source>
</evidence>
<evidence type="ECO:0000313" key="15">
    <source>
        <dbReference type="Proteomes" id="UP000667349"/>
    </source>
</evidence>
<dbReference type="GO" id="GO:0032543">
    <property type="term" value="P:mitochondrial translation"/>
    <property type="evidence" value="ECO:0007669"/>
    <property type="project" value="TreeGrafter"/>
</dbReference>
<dbReference type="GO" id="GO:0006420">
    <property type="term" value="P:arginyl-tRNA aminoacylation"/>
    <property type="evidence" value="ECO:0007669"/>
    <property type="project" value="InterPro"/>
</dbReference>
<dbReference type="Gene3D" id="3.40.50.620">
    <property type="entry name" value="HUPs"/>
    <property type="match status" value="1"/>
</dbReference>
<dbReference type="SUPFAM" id="SSF52374">
    <property type="entry name" value="Nucleotidylyl transferase"/>
    <property type="match status" value="1"/>
</dbReference>
<dbReference type="FunFam" id="1.10.730.10:FF:000006">
    <property type="entry name" value="Arginyl-tRNA synthetase 2, mitochondrial"/>
    <property type="match status" value="1"/>
</dbReference>
<evidence type="ECO:0000313" key="14">
    <source>
        <dbReference type="EMBL" id="KAG5311716.1"/>
    </source>
</evidence>
<dbReference type="InterPro" id="IPR001278">
    <property type="entry name" value="Arg-tRNA-ligase"/>
</dbReference>
<dbReference type="CDD" id="cd07956">
    <property type="entry name" value="Anticodon_Ia_Arg"/>
    <property type="match status" value="1"/>
</dbReference>
<comment type="function">
    <text evidence="11">Catalyzes the attachment of arginine to tRNA(Arg) in a two-step reaction: arginine is first activated by ATP to form Arg-AMP and then transferred to the acceptor end of tRNA(Arg).</text>
</comment>
<evidence type="ECO:0000256" key="3">
    <source>
        <dbReference type="ARBA" id="ARBA00022598"/>
    </source>
</evidence>
<dbReference type="PANTHER" id="PTHR11956">
    <property type="entry name" value="ARGINYL-TRNA SYNTHETASE"/>
    <property type="match status" value="1"/>
</dbReference>
<dbReference type="EMBL" id="JAANHZ010000349">
    <property type="protein sequence ID" value="KAG5311716.1"/>
    <property type="molecule type" value="Genomic_DNA"/>
</dbReference>
<evidence type="ECO:0000256" key="10">
    <source>
        <dbReference type="ARBA" id="ARBA00049339"/>
    </source>
</evidence>
<protein>
    <recommendedName>
        <fullName evidence="9">Probable arginine--tRNA ligase, mitochondrial</fullName>
        <ecNumber evidence="2">6.1.1.19</ecNumber>
    </recommendedName>
    <alternativeName>
        <fullName evidence="8">Arginyl-tRNA synthetase</fullName>
    </alternativeName>
</protein>
<evidence type="ECO:0000259" key="13">
    <source>
        <dbReference type="SMART" id="SM00836"/>
    </source>
</evidence>
<dbReference type="Proteomes" id="UP000667349">
    <property type="component" value="Unassembled WGS sequence"/>
</dbReference>
<organism evidence="14 15">
    <name type="scientific">Acromyrmex insinuator</name>
    <dbReference type="NCBI Taxonomy" id="230686"/>
    <lineage>
        <taxon>Eukaryota</taxon>
        <taxon>Metazoa</taxon>
        <taxon>Ecdysozoa</taxon>
        <taxon>Arthropoda</taxon>
        <taxon>Hexapoda</taxon>
        <taxon>Insecta</taxon>
        <taxon>Pterygota</taxon>
        <taxon>Neoptera</taxon>
        <taxon>Endopterygota</taxon>
        <taxon>Hymenoptera</taxon>
        <taxon>Apocrita</taxon>
        <taxon>Aculeata</taxon>
        <taxon>Formicoidea</taxon>
        <taxon>Formicidae</taxon>
        <taxon>Myrmicinae</taxon>
        <taxon>Acromyrmex</taxon>
    </lineage>
</organism>
<sequence>MSNNMKTAILKKITESLPNGNNINISNVASYLHLKTCKTGGIYSFLLPLRTRQYNIQKEAQNIINNEPNSIFDNIDIKNNAISFNISRNRCVKELLEHNCSTVSAPTFVNNKKNIIVEFSSPNIAKPFHVGHLRSTIIGNYVANINSFINNKVKKINYLGDWGTQYGLVQLGIDITGTNEDDMKRNPIKALYTAYVSANKLAEIDSSVSDRARKIFNDLESGIESRGVAHEQWSIFKQHTVEELKRVYSRIGITFDEYHWESMYNAKNIEKIVTLMEKMQLLIRDEQNRKIVNLSNKKSVPIIKSDGSTLYIARDIAAAIDRFEKNDFDCMYYVVDNTQVSHFSNLLEILKQMQMPWTERLKHIKFGRLHGMRTRKGNVIFLEDILDTARDIIKQKQIDSHTTKVRLDSSDNSSDILGISAMIVNDLKRKRERDYTFDWNAAFDLKGDTGVKLQYTHCRLGSLERNCGAILTSTCEPSLLQEEVVDELVILIAKFEEVVLKSYEELEPCILTVYLFNLSNAINKAFNSLRVKDELPDVASQRLLLFHVARNVLAQGMKLLGLIPLEEM</sequence>
<name>A0A836EPG9_9HYME</name>
<dbReference type="InterPro" id="IPR001412">
    <property type="entry name" value="aa-tRNA-synth_I_CS"/>
</dbReference>
<dbReference type="EC" id="6.1.1.19" evidence="2"/>
<evidence type="ECO:0000256" key="11">
    <source>
        <dbReference type="ARBA" id="ARBA00049595"/>
    </source>
</evidence>
<proteinExistence type="inferred from homology"/>
<gene>
    <name evidence="14" type="primary">Rars2</name>
    <name evidence="14" type="ORF">G6Z75_0003944</name>
</gene>
<evidence type="ECO:0000256" key="6">
    <source>
        <dbReference type="ARBA" id="ARBA00022917"/>
    </source>
</evidence>
<evidence type="ECO:0000256" key="4">
    <source>
        <dbReference type="ARBA" id="ARBA00022741"/>
    </source>
</evidence>
<dbReference type="InterPro" id="IPR014729">
    <property type="entry name" value="Rossmann-like_a/b/a_fold"/>
</dbReference>
<dbReference type="PROSITE" id="PS00178">
    <property type="entry name" value="AA_TRNA_LIGASE_I"/>
    <property type="match status" value="1"/>
</dbReference>
<dbReference type="SMART" id="SM00836">
    <property type="entry name" value="DALR_1"/>
    <property type="match status" value="1"/>
</dbReference>
<keyword evidence="5 12" id="KW-0067">ATP-binding</keyword>
<dbReference type="PRINTS" id="PR01038">
    <property type="entry name" value="TRNASYNTHARG"/>
</dbReference>
<evidence type="ECO:0000256" key="8">
    <source>
        <dbReference type="ARBA" id="ARBA00033033"/>
    </source>
</evidence>
<keyword evidence="15" id="KW-1185">Reference proteome</keyword>
<keyword evidence="6 12" id="KW-0648">Protein biosynthesis</keyword>
<reference evidence="14" key="1">
    <citation type="submission" date="2020-02" db="EMBL/GenBank/DDBJ databases">
        <title>Relaxed selection underlies rapid genomic changes in the transitions from sociality to social parasitism in ants.</title>
        <authorList>
            <person name="Bi X."/>
        </authorList>
    </citation>
    <scope>NUCLEOTIDE SEQUENCE</scope>
    <source>
        <strain evidence="14">BGI-DK2013a</strain>
        <tissue evidence="14">Whole body</tissue>
    </source>
</reference>
<comment type="similarity">
    <text evidence="1 12">Belongs to the class-I aminoacyl-tRNA synthetase family.</text>
</comment>
<keyword evidence="4 12" id="KW-0547">Nucleotide-binding</keyword>
<dbReference type="GO" id="GO:0004814">
    <property type="term" value="F:arginine-tRNA ligase activity"/>
    <property type="evidence" value="ECO:0007669"/>
    <property type="project" value="UniProtKB-EC"/>
</dbReference>
<dbReference type="Pfam" id="PF00750">
    <property type="entry name" value="tRNA-synt_1d"/>
    <property type="match status" value="1"/>
</dbReference>
<comment type="caution">
    <text evidence="14">The sequence shown here is derived from an EMBL/GenBank/DDBJ whole genome shotgun (WGS) entry which is preliminary data.</text>
</comment>
<evidence type="ECO:0000256" key="5">
    <source>
        <dbReference type="ARBA" id="ARBA00022840"/>
    </source>
</evidence>
<evidence type="ECO:0000256" key="9">
    <source>
        <dbReference type="ARBA" id="ARBA00039495"/>
    </source>
</evidence>
<evidence type="ECO:0000256" key="2">
    <source>
        <dbReference type="ARBA" id="ARBA00012837"/>
    </source>
</evidence>
<dbReference type="FunFam" id="3.40.50.620:FF:000058">
    <property type="entry name" value="Mitochondrial arginyl-tRNA synthetase"/>
    <property type="match status" value="1"/>
</dbReference>
<accession>A0A836EPG9</accession>
<dbReference type="InterPro" id="IPR035684">
    <property type="entry name" value="ArgRS_core"/>
</dbReference>
<dbReference type="PANTHER" id="PTHR11956:SF11">
    <property type="entry name" value="ARGININE--TRNA LIGASE, MITOCHONDRIAL-RELATED"/>
    <property type="match status" value="1"/>
</dbReference>
<dbReference type="SUPFAM" id="SSF47323">
    <property type="entry name" value="Anticodon-binding domain of a subclass of class I aminoacyl-tRNA synthetases"/>
    <property type="match status" value="1"/>
</dbReference>
<comment type="catalytic activity">
    <reaction evidence="10">
        <text>tRNA(Arg) + L-arginine + ATP = L-arginyl-tRNA(Arg) + AMP + diphosphate</text>
        <dbReference type="Rhea" id="RHEA:20301"/>
        <dbReference type="Rhea" id="RHEA-COMP:9658"/>
        <dbReference type="Rhea" id="RHEA-COMP:9673"/>
        <dbReference type="ChEBI" id="CHEBI:30616"/>
        <dbReference type="ChEBI" id="CHEBI:32682"/>
        <dbReference type="ChEBI" id="CHEBI:33019"/>
        <dbReference type="ChEBI" id="CHEBI:78442"/>
        <dbReference type="ChEBI" id="CHEBI:78513"/>
        <dbReference type="ChEBI" id="CHEBI:456215"/>
        <dbReference type="EC" id="6.1.1.19"/>
    </reaction>
</comment>
<dbReference type="Pfam" id="PF05746">
    <property type="entry name" value="DALR_1"/>
    <property type="match status" value="1"/>
</dbReference>
<evidence type="ECO:0000256" key="1">
    <source>
        <dbReference type="ARBA" id="ARBA00005594"/>
    </source>
</evidence>